<dbReference type="AlphaFoldDB" id="F8DRR1"/>
<organism evidence="1 2">
    <name type="scientific">Limosilactobacillus reuteri (strain ATCC 55730 / SD2112)</name>
    <name type="common">Lactobacillus reuteri</name>
    <dbReference type="NCBI Taxonomy" id="491077"/>
    <lineage>
        <taxon>Bacteria</taxon>
        <taxon>Bacillati</taxon>
        <taxon>Bacillota</taxon>
        <taxon>Bacilli</taxon>
        <taxon>Lactobacillales</taxon>
        <taxon>Lactobacillaceae</taxon>
        <taxon>Limosilactobacillus</taxon>
    </lineage>
</organism>
<evidence type="ECO:0000313" key="1">
    <source>
        <dbReference type="EMBL" id="AEI56295.1"/>
    </source>
</evidence>
<sequence>MDCLHKRELMIGCEYMDTTKARIQRNAVVVTVPKSLGVVPGTEYQFSKESDGSLKLTPTKKVPETMAELFKGWHGKYETPTDFQDWDSHDPAGEEL</sequence>
<gene>
    <name evidence="1" type="ordered locus">HMPREF0538_20081</name>
</gene>
<name>F8DRR1_LIMRS</name>
<dbReference type="EMBL" id="CP002844">
    <property type="protein sequence ID" value="AEI56295.1"/>
    <property type="molecule type" value="Genomic_DNA"/>
</dbReference>
<dbReference type="Gene3D" id="2.10.260.10">
    <property type="match status" value="1"/>
</dbReference>
<dbReference type="Proteomes" id="UP000001924">
    <property type="component" value="Chromosome"/>
</dbReference>
<protein>
    <recommendedName>
        <fullName evidence="3">SpoVT-AbrB domain-containing protein</fullName>
    </recommendedName>
</protein>
<proteinExistence type="predicted"/>
<evidence type="ECO:0008006" key="3">
    <source>
        <dbReference type="Google" id="ProtNLM"/>
    </source>
</evidence>
<evidence type="ECO:0000313" key="2">
    <source>
        <dbReference type="Proteomes" id="UP000001924"/>
    </source>
</evidence>
<reference evidence="2" key="1">
    <citation type="submission" date="2011-06" db="EMBL/GenBank/DDBJ databases">
        <title>The complete genome of Lactobacillus reuteri ATCC 55730 / SD2112.</title>
        <authorList>
            <person name="Muzny D."/>
            <person name="Qin X."/>
            <person name="Buhay C."/>
            <person name="Dugan-Rocha S."/>
            <person name="Ding Y."/>
            <person name="Chen G."/>
            <person name="Hawes A."/>
            <person name="Holder M."/>
            <person name="Jhangiani S."/>
            <person name="Johnson A."/>
            <person name="Khan Z."/>
            <person name="Li Z."/>
            <person name="Liu W."/>
            <person name="Liu X."/>
            <person name="Perez L."/>
            <person name="Shen H."/>
            <person name="Wang Q."/>
            <person name="Watt J."/>
            <person name="Xi L."/>
            <person name="Xin Y."/>
            <person name="Zhou J."/>
            <person name="Deng J."/>
            <person name="Jiang H."/>
            <person name="Liu Y."/>
            <person name="Qu J."/>
            <person name="Song X.-Z."/>
            <person name="Zhang L."/>
            <person name="Villasana D."/>
            <person name="Johnson A."/>
            <person name="Liu J."/>
            <person name="Liyanage D."/>
            <person name="Lorensuhewa L."/>
            <person name="Robinson T."/>
            <person name="Song A."/>
            <person name="Song B.-B."/>
            <person name="Dinh H."/>
            <person name="Thornton R."/>
            <person name="Coyle M."/>
            <person name="Francisco L."/>
            <person name="Jackson L."/>
            <person name="Javaid M."/>
            <person name="Korchina V."/>
            <person name="Kovar C."/>
            <person name="Mata R."/>
            <person name="Mathew T."/>
            <person name="Ngo R."/>
            <person name="Nguyen L."/>
            <person name="Nguyen N."/>
            <person name="Okwuonu G."/>
            <person name="Ongeri F."/>
            <person name="Pham C."/>
            <person name="Simmons D."/>
            <person name="Wilczek-Boney K."/>
            <person name="Hale W."/>
            <person name="Jakkamsetti A."/>
            <person name="Pham P."/>
            <person name="Ruth R."/>
            <person name="San Lucas F."/>
            <person name="Warren J."/>
            <person name="Zhang J."/>
            <person name="Zhao Z."/>
            <person name="Zhou C."/>
            <person name="Zhu D."/>
            <person name="Lee S."/>
            <person name="Bess C."/>
            <person name="Blankenburg K."/>
            <person name="Forbes L."/>
            <person name="Fu Q."/>
            <person name="Gubbala S."/>
            <person name="Hirani K."/>
            <person name="Jayaseelan J.C."/>
            <person name="Lara F."/>
            <person name="Munidasa M."/>
            <person name="Palculict T."/>
            <person name="Patil S."/>
            <person name="Pu L.-L."/>
            <person name="Saada N."/>
            <person name="Tang L."/>
            <person name="Weissenberger G."/>
            <person name="Zhu Y."/>
            <person name="Hemphill L."/>
            <person name="Shang Y."/>
            <person name="Youmans B."/>
            <person name="Ayvaz T."/>
            <person name="Ross M."/>
            <person name="Santibanez J."/>
            <person name="Aqrawi P."/>
            <person name="Gross S."/>
            <person name="Joshi V."/>
            <person name="Fowler G."/>
            <person name="Nazareth L."/>
            <person name="Reid J."/>
            <person name="Worley K."/>
            <person name="Petrosino J."/>
            <person name="Highlander S."/>
            <person name="Gibbs R."/>
        </authorList>
    </citation>
    <scope>NUCLEOTIDE SEQUENCE [LARGE SCALE GENOMIC DNA]</scope>
    <source>
        <strain evidence="2">ATCC 55730 / SD2112</strain>
    </source>
</reference>
<dbReference type="NCBIfam" id="NF047400">
    <property type="entry name" value="MazE_PemI_antitoxin"/>
    <property type="match status" value="1"/>
</dbReference>
<accession>F8DRR1</accession>
<dbReference type="HOGENOM" id="CLU_2553989_0_0_9"/>
<dbReference type="KEGG" id="lru:HMPREF0538_20081"/>